<dbReference type="CDD" id="cd00104">
    <property type="entry name" value="KAZAL_FS"/>
    <property type="match status" value="2"/>
</dbReference>
<dbReference type="GO" id="GO:0004867">
    <property type="term" value="F:serine-type endopeptidase inhibitor activity"/>
    <property type="evidence" value="ECO:0007669"/>
    <property type="project" value="InterPro"/>
</dbReference>
<dbReference type="Pfam" id="PF07648">
    <property type="entry name" value="Kazal_2"/>
    <property type="match status" value="2"/>
</dbReference>
<dbReference type="EMBL" id="KQ971312">
    <property type="protein sequence ID" value="KYB29078.1"/>
    <property type="molecule type" value="Genomic_DNA"/>
</dbReference>
<dbReference type="PANTHER" id="PTHR21179">
    <property type="entry name" value="SERINE-TYPE ENDOPEPTIDASE INHIBITOR"/>
    <property type="match status" value="1"/>
</dbReference>
<feature type="domain" description="Kazal-like" evidence="2">
    <location>
        <begin position="114"/>
        <end position="164"/>
    </location>
</feature>
<feature type="domain" description="Kazal-like" evidence="2">
    <location>
        <begin position="177"/>
        <end position="230"/>
    </location>
</feature>
<evidence type="ECO:0000259" key="2">
    <source>
        <dbReference type="PROSITE" id="PS51465"/>
    </source>
</evidence>
<dbReference type="InterPro" id="IPR036058">
    <property type="entry name" value="Kazal_dom_sf"/>
</dbReference>
<keyword evidence="4" id="KW-1185">Reference proteome</keyword>
<sequence length="320" mass="35521">MEAKSLIFFALTFVRESFASNGWNWEDVDPYFSTTLKPPTTTPISTPSTTPSRLYNRCVKQCPSISTYNPVCGTDGMNYDNESKLFCAKKCGKMVDKSHDGVCKPPRRATGTFGSLNGPCFKRCPKTTEYSPVYATNNVTYDNESRLKCAQQSAEIRNNGPCSSTTTHPETTKTTLPPNFRACIRQCIVSNDYKPVCASDGSTYYNESEIMCDISCGRNVQKMRNGALFSPASFQESAGQARGIKLDPQETAHTFICVPAVLLVRPSARLGANVLTLVNYRKRPFFVYNPHNMGVLKLTSACCSFDSTCDMFLRSAPMQW</sequence>
<feature type="signal peptide" evidence="1">
    <location>
        <begin position="1"/>
        <end position="19"/>
    </location>
</feature>
<keyword evidence="1" id="KW-0732">Signal</keyword>
<evidence type="ECO:0000313" key="3">
    <source>
        <dbReference type="EMBL" id="KYB29078.1"/>
    </source>
</evidence>
<proteinExistence type="predicted"/>
<evidence type="ECO:0000256" key="1">
    <source>
        <dbReference type="SAM" id="SignalP"/>
    </source>
</evidence>
<reference evidence="3 4" key="2">
    <citation type="journal article" date="2010" name="Nucleic Acids Res.">
        <title>BeetleBase in 2010: revisions to provide comprehensive genomic information for Tribolium castaneum.</title>
        <authorList>
            <person name="Kim H.S."/>
            <person name="Murphy T."/>
            <person name="Xia J."/>
            <person name="Caragea D."/>
            <person name="Park Y."/>
            <person name="Beeman R.W."/>
            <person name="Lorenzen M.D."/>
            <person name="Butcher S."/>
            <person name="Manak J.R."/>
            <person name="Brown S.J."/>
        </authorList>
    </citation>
    <scope>GENOME REANNOTATION</scope>
    <source>
        <strain evidence="3 4">Georgia GA2</strain>
    </source>
</reference>
<protein>
    <recommendedName>
        <fullName evidence="2">Kazal-like domain-containing protein</fullName>
    </recommendedName>
</protein>
<feature type="chain" id="PRO_5007300258" description="Kazal-like domain-containing protein" evidence="1">
    <location>
        <begin position="20"/>
        <end position="320"/>
    </location>
</feature>
<dbReference type="Pfam" id="PF00050">
    <property type="entry name" value="Kazal_1"/>
    <property type="match status" value="1"/>
</dbReference>
<dbReference type="SUPFAM" id="SSF100895">
    <property type="entry name" value="Kazal-type serine protease inhibitors"/>
    <property type="match status" value="3"/>
</dbReference>
<reference evidence="3 4" key="1">
    <citation type="journal article" date="2008" name="Nature">
        <title>The genome of the model beetle and pest Tribolium castaneum.</title>
        <authorList>
            <consortium name="Tribolium Genome Sequencing Consortium"/>
            <person name="Richards S."/>
            <person name="Gibbs R.A."/>
            <person name="Weinstock G.M."/>
            <person name="Brown S.J."/>
            <person name="Denell R."/>
            <person name="Beeman R.W."/>
            <person name="Gibbs R."/>
            <person name="Beeman R.W."/>
            <person name="Brown S.J."/>
            <person name="Bucher G."/>
            <person name="Friedrich M."/>
            <person name="Grimmelikhuijzen C.J."/>
            <person name="Klingler M."/>
            <person name="Lorenzen M."/>
            <person name="Richards S."/>
            <person name="Roth S."/>
            <person name="Schroder R."/>
            <person name="Tautz D."/>
            <person name="Zdobnov E.M."/>
            <person name="Muzny D."/>
            <person name="Gibbs R.A."/>
            <person name="Weinstock G.M."/>
            <person name="Attaway T."/>
            <person name="Bell S."/>
            <person name="Buhay C.J."/>
            <person name="Chandrabose M.N."/>
            <person name="Chavez D."/>
            <person name="Clerk-Blankenburg K.P."/>
            <person name="Cree A."/>
            <person name="Dao M."/>
            <person name="Davis C."/>
            <person name="Chacko J."/>
            <person name="Dinh H."/>
            <person name="Dugan-Rocha S."/>
            <person name="Fowler G."/>
            <person name="Garner T.T."/>
            <person name="Garnes J."/>
            <person name="Gnirke A."/>
            <person name="Hawes A."/>
            <person name="Hernandez J."/>
            <person name="Hines S."/>
            <person name="Holder M."/>
            <person name="Hume J."/>
            <person name="Jhangiani S.N."/>
            <person name="Joshi V."/>
            <person name="Khan Z.M."/>
            <person name="Jackson L."/>
            <person name="Kovar C."/>
            <person name="Kowis A."/>
            <person name="Lee S."/>
            <person name="Lewis L.R."/>
            <person name="Margolis J."/>
            <person name="Morgan M."/>
            <person name="Nazareth L.V."/>
            <person name="Nguyen N."/>
            <person name="Okwuonu G."/>
            <person name="Parker D."/>
            <person name="Richards S."/>
            <person name="Ruiz S.J."/>
            <person name="Santibanez J."/>
            <person name="Savard J."/>
            <person name="Scherer S.E."/>
            <person name="Schneider B."/>
            <person name="Sodergren E."/>
            <person name="Tautz D."/>
            <person name="Vattahil S."/>
            <person name="Villasana D."/>
            <person name="White C.S."/>
            <person name="Wright R."/>
            <person name="Park Y."/>
            <person name="Beeman R.W."/>
            <person name="Lord J."/>
            <person name="Oppert B."/>
            <person name="Lorenzen M."/>
            <person name="Brown S."/>
            <person name="Wang L."/>
            <person name="Savard J."/>
            <person name="Tautz D."/>
            <person name="Richards S."/>
            <person name="Weinstock G."/>
            <person name="Gibbs R.A."/>
            <person name="Liu Y."/>
            <person name="Worley K."/>
            <person name="Weinstock G."/>
            <person name="Elsik C.G."/>
            <person name="Reese J.T."/>
            <person name="Elhaik E."/>
            <person name="Landan G."/>
            <person name="Graur D."/>
            <person name="Arensburger P."/>
            <person name="Atkinson P."/>
            <person name="Beeman R.W."/>
            <person name="Beidler J."/>
            <person name="Brown S.J."/>
            <person name="Demuth J.P."/>
            <person name="Drury D.W."/>
            <person name="Du Y.Z."/>
            <person name="Fujiwara H."/>
            <person name="Lorenzen M."/>
            <person name="Maselli V."/>
            <person name="Osanai M."/>
            <person name="Park Y."/>
            <person name="Robertson H.M."/>
            <person name="Tu Z."/>
            <person name="Wang J.J."/>
            <person name="Wang S."/>
            <person name="Richards S."/>
            <person name="Song H."/>
            <person name="Zhang L."/>
            <person name="Sodergren E."/>
            <person name="Werner D."/>
            <person name="Stanke M."/>
            <person name="Morgenstern B."/>
            <person name="Solovyev V."/>
            <person name="Kosarev P."/>
            <person name="Brown G."/>
            <person name="Chen H.C."/>
            <person name="Ermolaeva O."/>
            <person name="Hlavina W."/>
            <person name="Kapustin Y."/>
            <person name="Kiryutin B."/>
            <person name="Kitts P."/>
            <person name="Maglott D."/>
            <person name="Pruitt K."/>
            <person name="Sapojnikov V."/>
            <person name="Souvorov A."/>
            <person name="Mackey A.J."/>
            <person name="Waterhouse R.M."/>
            <person name="Wyder S."/>
            <person name="Zdobnov E.M."/>
            <person name="Zdobnov E.M."/>
            <person name="Wyder S."/>
            <person name="Kriventseva E.V."/>
            <person name="Kadowaki T."/>
            <person name="Bork P."/>
            <person name="Aranda M."/>
            <person name="Bao R."/>
            <person name="Beermann A."/>
            <person name="Berns N."/>
            <person name="Bolognesi R."/>
            <person name="Bonneton F."/>
            <person name="Bopp D."/>
            <person name="Brown S.J."/>
            <person name="Bucher G."/>
            <person name="Butts T."/>
            <person name="Chaumot A."/>
            <person name="Denell R.E."/>
            <person name="Ferrier D.E."/>
            <person name="Friedrich M."/>
            <person name="Gordon C.M."/>
            <person name="Jindra M."/>
            <person name="Klingler M."/>
            <person name="Lan Q."/>
            <person name="Lattorff H.M."/>
            <person name="Laudet V."/>
            <person name="von Levetsow C."/>
            <person name="Liu Z."/>
            <person name="Lutz R."/>
            <person name="Lynch J.A."/>
            <person name="da Fonseca R.N."/>
            <person name="Posnien N."/>
            <person name="Reuter R."/>
            <person name="Roth S."/>
            <person name="Savard J."/>
            <person name="Schinko J.B."/>
            <person name="Schmitt C."/>
            <person name="Schoppmeier M."/>
            <person name="Schroder R."/>
            <person name="Shippy T.D."/>
            <person name="Simonnet F."/>
            <person name="Marques-Souza H."/>
            <person name="Tautz D."/>
            <person name="Tomoyasu Y."/>
            <person name="Trauner J."/>
            <person name="Van der Zee M."/>
            <person name="Vervoort M."/>
            <person name="Wittkopp N."/>
            <person name="Wimmer E.A."/>
            <person name="Yang X."/>
            <person name="Jones A.K."/>
            <person name="Sattelle D.B."/>
            <person name="Ebert P.R."/>
            <person name="Nelson D."/>
            <person name="Scott J.G."/>
            <person name="Beeman R.W."/>
            <person name="Muthukrishnan S."/>
            <person name="Kramer K.J."/>
            <person name="Arakane Y."/>
            <person name="Beeman R.W."/>
            <person name="Zhu Q."/>
            <person name="Hogenkamp D."/>
            <person name="Dixit R."/>
            <person name="Oppert B."/>
            <person name="Jiang H."/>
            <person name="Zou Z."/>
            <person name="Marshall J."/>
            <person name="Elpidina E."/>
            <person name="Vinokurov K."/>
            <person name="Oppert C."/>
            <person name="Zou Z."/>
            <person name="Evans J."/>
            <person name="Lu Z."/>
            <person name="Zhao P."/>
            <person name="Sumathipala N."/>
            <person name="Altincicek B."/>
            <person name="Vilcinskas A."/>
            <person name="Williams M."/>
            <person name="Hultmark D."/>
            <person name="Hetru C."/>
            <person name="Jiang H."/>
            <person name="Grimmelikhuijzen C.J."/>
            <person name="Hauser F."/>
            <person name="Cazzamali G."/>
            <person name="Williamson M."/>
            <person name="Park Y."/>
            <person name="Li B."/>
            <person name="Tanaka Y."/>
            <person name="Predel R."/>
            <person name="Neupert S."/>
            <person name="Schachtner J."/>
            <person name="Verleyen P."/>
            <person name="Raible F."/>
            <person name="Bork P."/>
            <person name="Friedrich M."/>
            <person name="Walden K.K."/>
            <person name="Robertson H.M."/>
            <person name="Angeli S."/>
            <person name="Foret S."/>
            <person name="Bucher G."/>
            <person name="Schuetz S."/>
            <person name="Maleszka R."/>
            <person name="Wimmer E.A."/>
            <person name="Beeman R.W."/>
            <person name="Lorenzen M."/>
            <person name="Tomoyasu Y."/>
            <person name="Miller S.C."/>
            <person name="Grossmann D."/>
            <person name="Bucher G."/>
        </authorList>
    </citation>
    <scope>NUCLEOTIDE SEQUENCE [LARGE SCALE GENOMIC DNA]</scope>
    <source>
        <strain evidence="3 4">Georgia GA2</strain>
    </source>
</reference>
<dbReference type="PROSITE" id="PS51465">
    <property type="entry name" value="KAZAL_2"/>
    <property type="match status" value="3"/>
</dbReference>
<dbReference type="Proteomes" id="UP000007266">
    <property type="component" value="Linkage group 2"/>
</dbReference>
<dbReference type="InParanoid" id="A0A139WM21"/>
<name>A0A139WM21_TRICA</name>
<organism evidence="3 4">
    <name type="scientific">Tribolium castaneum</name>
    <name type="common">Red flour beetle</name>
    <dbReference type="NCBI Taxonomy" id="7070"/>
    <lineage>
        <taxon>Eukaryota</taxon>
        <taxon>Metazoa</taxon>
        <taxon>Ecdysozoa</taxon>
        <taxon>Arthropoda</taxon>
        <taxon>Hexapoda</taxon>
        <taxon>Insecta</taxon>
        <taxon>Pterygota</taxon>
        <taxon>Neoptera</taxon>
        <taxon>Endopterygota</taxon>
        <taxon>Coleoptera</taxon>
        <taxon>Polyphaga</taxon>
        <taxon>Cucujiformia</taxon>
        <taxon>Tenebrionidae</taxon>
        <taxon>Tenebrionidae incertae sedis</taxon>
        <taxon>Tribolium</taxon>
    </lineage>
</organism>
<dbReference type="InterPro" id="IPR002350">
    <property type="entry name" value="Kazal_dom"/>
</dbReference>
<dbReference type="InterPro" id="IPR039932">
    <property type="entry name" value="Spink4-like"/>
</dbReference>
<feature type="domain" description="Kazal-like" evidence="2">
    <location>
        <begin position="52"/>
        <end position="105"/>
    </location>
</feature>
<dbReference type="Gene3D" id="3.30.60.30">
    <property type="match status" value="3"/>
</dbReference>
<dbReference type="STRING" id="7070.A0A139WM21"/>
<dbReference type="AlphaFoldDB" id="A0A139WM21"/>
<gene>
    <name evidence="3" type="primary">AUGUSTUS-3.0.2_32053</name>
    <name evidence="3" type="ORF">TcasGA2_TC032053</name>
</gene>
<evidence type="ECO:0000313" key="4">
    <source>
        <dbReference type="Proteomes" id="UP000007266"/>
    </source>
</evidence>
<dbReference type="PANTHER" id="PTHR21179:SF1">
    <property type="entry name" value="KAZ1-TYPE SERINE PROTEASE INHIBITOR-LIKE PROTEIN TYPE EPSILON-RELATED"/>
    <property type="match status" value="1"/>
</dbReference>
<accession>A0A139WM21</accession>
<dbReference type="SMART" id="SM00280">
    <property type="entry name" value="KAZAL"/>
    <property type="match status" value="3"/>
</dbReference>